<name>A0A6M0IEX9_9BACT</name>
<dbReference type="InterPro" id="IPR037079">
    <property type="entry name" value="AF2212/PG0164-like_sf"/>
</dbReference>
<proteinExistence type="predicted"/>
<dbReference type="Proteomes" id="UP000477386">
    <property type="component" value="Unassembled WGS sequence"/>
</dbReference>
<keyword evidence="2" id="KW-1185">Reference proteome</keyword>
<evidence type="ECO:0000313" key="1">
    <source>
        <dbReference type="EMBL" id="NEU66836.1"/>
    </source>
</evidence>
<accession>A0A6M0IEX9</accession>
<dbReference type="SUPFAM" id="SSF141694">
    <property type="entry name" value="AF2212/PG0164-like"/>
    <property type="match status" value="1"/>
</dbReference>
<dbReference type="RefSeq" id="WP_164036127.1">
    <property type="nucleotide sequence ID" value="NZ_JAAGNZ010000001.1"/>
</dbReference>
<reference evidence="1 2" key="1">
    <citation type="submission" date="2020-02" db="EMBL/GenBank/DDBJ databases">
        <title>Draft genome sequence of two Spirosoma agri KCTC 52727 and Spirosoma terrae KCTC 52035.</title>
        <authorList>
            <person name="Rojas J."/>
            <person name="Ambika Manirajan B."/>
            <person name="Ratering S."/>
            <person name="Suarez C."/>
            <person name="Schnell S."/>
        </authorList>
    </citation>
    <scope>NUCLEOTIDE SEQUENCE [LARGE SCALE GENOMIC DNA]</scope>
    <source>
        <strain evidence="1 2">KCTC 52727</strain>
    </source>
</reference>
<dbReference type="Pfam" id="PF08922">
    <property type="entry name" value="DUF1905"/>
    <property type="match status" value="1"/>
</dbReference>
<dbReference type="EMBL" id="JAAGNZ010000001">
    <property type="protein sequence ID" value="NEU66836.1"/>
    <property type="molecule type" value="Genomic_DNA"/>
</dbReference>
<organism evidence="1 2">
    <name type="scientific">Spirosoma agri</name>
    <dbReference type="NCBI Taxonomy" id="1987381"/>
    <lineage>
        <taxon>Bacteria</taxon>
        <taxon>Pseudomonadati</taxon>
        <taxon>Bacteroidota</taxon>
        <taxon>Cytophagia</taxon>
        <taxon>Cytophagales</taxon>
        <taxon>Cytophagaceae</taxon>
        <taxon>Spirosoma</taxon>
    </lineage>
</organism>
<gene>
    <name evidence="1" type="ORF">GK091_08075</name>
</gene>
<sequence>MISFTTILLKFDKKGEKTGWTYIELPIDGTTALKPGRKTTFRVKGMLDDYPIKQVALIPMGQSNGSEGGFIMAINATMRRGIGKEAGATVRVELEADDSPILLSTDFVDCLQDDPAALTFFDTLPKGHQNYFSKWIDDAKTPETKASRIAKALRGLSMRMGYSEMIRYFKNQT</sequence>
<protein>
    <submittedName>
        <fullName evidence="1">DUF1905 domain-containing protein</fullName>
    </submittedName>
</protein>
<evidence type="ECO:0000313" key="2">
    <source>
        <dbReference type="Proteomes" id="UP000477386"/>
    </source>
</evidence>
<dbReference type="Gene3D" id="2.40.30.100">
    <property type="entry name" value="AF2212/PG0164-like"/>
    <property type="match status" value="1"/>
</dbReference>
<dbReference type="AlphaFoldDB" id="A0A6M0IEX9"/>
<comment type="caution">
    <text evidence="1">The sequence shown here is derived from an EMBL/GenBank/DDBJ whole genome shotgun (WGS) entry which is preliminary data.</text>
</comment>
<dbReference type="Pfam" id="PF13376">
    <property type="entry name" value="OmdA"/>
    <property type="match status" value="1"/>
</dbReference>
<dbReference type="InterPro" id="IPR015018">
    <property type="entry name" value="DUF1905"/>
</dbReference>